<protein>
    <submittedName>
        <fullName evidence="2">SusD/RagB family nutrient-binding outer membrane lipoprotein</fullName>
    </submittedName>
</protein>
<dbReference type="EMBL" id="JBHULR010000003">
    <property type="protein sequence ID" value="MFD2547487.1"/>
    <property type="molecule type" value="Genomic_DNA"/>
</dbReference>
<proteinExistence type="predicted"/>
<dbReference type="InterPro" id="IPR041662">
    <property type="entry name" value="SusD-like_2"/>
</dbReference>
<organism evidence="2 3">
    <name type="scientific">Sphingobacterium suaedae</name>
    <dbReference type="NCBI Taxonomy" id="1686402"/>
    <lineage>
        <taxon>Bacteria</taxon>
        <taxon>Pseudomonadati</taxon>
        <taxon>Bacteroidota</taxon>
        <taxon>Sphingobacteriia</taxon>
        <taxon>Sphingobacteriales</taxon>
        <taxon>Sphingobacteriaceae</taxon>
        <taxon>Sphingobacterium</taxon>
    </lineage>
</organism>
<evidence type="ECO:0000256" key="1">
    <source>
        <dbReference type="SAM" id="SignalP"/>
    </source>
</evidence>
<feature type="chain" id="PRO_5045694334" evidence="1">
    <location>
        <begin position="25"/>
        <end position="489"/>
    </location>
</feature>
<accession>A0ABW5KES8</accession>
<keyword evidence="2" id="KW-0449">Lipoprotein</keyword>
<dbReference type="PROSITE" id="PS51257">
    <property type="entry name" value="PROKAR_LIPOPROTEIN"/>
    <property type="match status" value="1"/>
</dbReference>
<gene>
    <name evidence="2" type="ORF">ACFSR5_07510</name>
</gene>
<evidence type="ECO:0000313" key="3">
    <source>
        <dbReference type="Proteomes" id="UP001597545"/>
    </source>
</evidence>
<comment type="caution">
    <text evidence="2">The sequence shown here is derived from an EMBL/GenBank/DDBJ whole genome shotgun (WGS) entry which is preliminary data.</text>
</comment>
<sequence length="489" mass="55897">MKRNFIFKTIYVLGIGLATCSFLSSCNKDFKEINTNPNTSPKVQPENLLAPAITKVVGYNMNRSQRLTNELMQVTVNMGDGEGRIFRYDLRVSEADYLWNNWYLQLRNFRDIYEFAKELNQPAYMAVAQICEAWIFSMLTDTYGDIPFTEALQGKDLNQFMPAFDKQQDIYPQLFAKLEEANELLKGVSATGPISKTSDPIFEGNTTKWRKFGNSLYLRLALRLAHKPELNTSAIITKIVDTSSSDYPIMTSNDDSAILRWTGSAPYVSPFATWRPADWYTPKLASFFVDNLNERSDPRIEKWATLVDGDYAGIPSGYPIGQPPVAKSTLLTSLLSEPLLGNIMNYGELQLILAEAAVKGWVHSKPAREYYENGITAGIQLWGFEVPSFYMTGEHVVWEETYTESRKMELIHIQKYYALFFTDLQSWFEYRRTGFPTLPIRSGHLNGGKMPARLNYPVYIQSTNRENYRAAVAEQGPDNINTLVWWQRP</sequence>
<keyword evidence="3" id="KW-1185">Reference proteome</keyword>
<dbReference type="Pfam" id="PF12771">
    <property type="entry name" value="SusD-like_2"/>
    <property type="match status" value="1"/>
</dbReference>
<name>A0ABW5KES8_9SPHI</name>
<feature type="signal peptide" evidence="1">
    <location>
        <begin position="1"/>
        <end position="24"/>
    </location>
</feature>
<dbReference type="Gene3D" id="1.25.40.390">
    <property type="match status" value="1"/>
</dbReference>
<evidence type="ECO:0000313" key="2">
    <source>
        <dbReference type="EMBL" id="MFD2547487.1"/>
    </source>
</evidence>
<keyword evidence="1" id="KW-0732">Signal</keyword>
<dbReference type="SUPFAM" id="SSF48452">
    <property type="entry name" value="TPR-like"/>
    <property type="match status" value="1"/>
</dbReference>
<reference evidence="3" key="1">
    <citation type="journal article" date="2019" name="Int. J. Syst. Evol. Microbiol.">
        <title>The Global Catalogue of Microorganisms (GCM) 10K type strain sequencing project: providing services to taxonomists for standard genome sequencing and annotation.</title>
        <authorList>
            <consortium name="The Broad Institute Genomics Platform"/>
            <consortium name="The Broad Institute Genome Sequencing Center for Infectious Disease"/>
            <person name="Wu L."/>
            <person name="Ma J."/>
        </authorList>
    </citation>
    <scope>NUCLEOTIDE SEQUENCE [LARGE SCALE GENOMIC DNA]</scope>
    <source>
        <strain evidence="3">KCTC 42662</strain>
    </source>
</reference>
<dbReference type="Proteomes" id="UP001597545">
    <property type="component" value="Unassembled WGS sequence"/>
</dbReference>
<dbReference type="InterPro" id="IPR011990">
    <property type="entry name" value="TPR-like_helical_dom_sf"/>
</dbReference>
<dbReference type="RefSeq" id="WP_380902286.1">
    <property type="nucleotide sequence ID" value="NZ_JBHUEG010000007.1"/>
</dbReference>